<dbReference type="EMBL" id="LNYO01000024">
    <property type="protein sequence ID" value="KTD32900.1"/>
    <property type="molecule type" value="Genomic_DNA"/>
</dbReference>
<feature type="domain" description="DinB-like" evidence="5">
    <location>
        <begin position="10"/>
        <end position="143"/>
    </location>
</feature>
<evidence type="ECO:0000259" key="5">
    <source>
        <dbReference type="Pfam" id="PF12867"/>
    </source>
</evidence>
<evidence type="ECO:0000313" key="7">
    <source>
        <dbReference type="Proteomes" id="UP000054725"/>
    </source>
</evidence>
<keyword evidence="6" id="KW-0808">Transferase</keyword>
<gene>
    <name evidence="6" type="ORF">Lnau_2548</name>
</gene>
<evidence type="ECO:0000256" key="3">
    <source>
        <dbReference type="ARBA" id="ARBA00037882"/>
    </source>
</evidence>
<dbReference type="NCBIfam" id="TIGR03440">
    <property type="entry name" value="egtB_TIGR03440"/>
    <property type="match status" value="1"/>
</dbReference>
<dbReference type="InterPro" id="IPR005532">
    <property type="entry name" value="SUMF_dom"/>
</dbReference>
<dbReference type="InterPro" id="IPR042095">
    <property type="entry name" value="SUMF_sf"/>
</dbReference>
<feature type="domain" description="Sulfatase-modifying factor enzyme-like" evidence="4">
    <location>
        <begin position="178"/>
        <end position="418"/>
    </location>
</feature>
<evidence type="ECO:0000313" key="6">
    <source>
        <dbReference type="EMBL" id="KTD32900.1"/>
    </source>
</evidence>
<keyword evidence="7" id="KW-1185">Reference proteome</keyword>
<dbReference type="GO" id="GO:0052699">
    <property type="term" value="P:ergothioneine biosynthetic process"/>
    <property type="evidence" value="ECO:0007669"/>
    <property type="project" value="InterPro"/>
</dbReference>
<reference evidence="6 7" key="1">
    <citation type="submission" date="2015-11" db="EMBL/GenBank/DDBJ databases">
        <title>Genomic analysis of 38 Legionella species identifies large and diverse effector repertoires.</title>
        <authorList>
            <person name="Burstein D."/>
            <person name="Amaro F."/>
            <person name="Zusman T."/>
            <person name="Lifshitz Z."/>
            <person name="Cohen O."/>
            <person name="Gilbert J.A."/>
            <person name="Pupko T."/>
            <person name="Shuman H.A."/>
            <person name="Segal G."/>
        </authorList>
    </citation>
    <scope>NUCLEOTIDE SEQUENCE [LARGE SCALE GENOMIC DNA]</scope>
    <source>
        <strain evidence="6 7">ATCC 49506</strain>
    </source>
</reference>
<keyword evidence="2" id="KW-0408">Iron</keyword>
<comment type="pathway">
    <text evidence="3">Amino-acid biosynthesis; ergothioneine biosynthesis.</text>
</comment>
<protein>
    <submittedName>
        <fullName evidence="6">Methyltransferase</fullName>
    </submittedName>
</protein>
<proteinExistence type="predicted"/>
<dbReference type="PATRIC" id="fig|45070.6.peg.2689"/>
<accession>A0A0W0WKP7</accession>
<keyword evidence="6" id="KW-0489">Methyltransferase</keyword>
<dbReference type="PANTHER" id="PTHR23150">
    <property type="entry name" value="SULFATASE MODIFYING FACTOR 1, 2"/>
    <property type="match status" value="1"/>
</dbReference>
<dbReference type="AlphaFoldDB" id="A0A0W0WKP7"/>
<sequence length="420" mass="48780">MKTEDLIDAYKTVRQQTESLCKPLATEDYVIQSIEDVSPPKWHLAHSSWFFETFILSHYLKSYKPFHVSFHHLFNSYYQGIGNPYPRAKRGLLSRPTVEEIYAYRKHIDSCMQDLLSEVAETQFEAINTLLTLGLHHEQQHQELLLMDIKHNFSFNPNFPLYKTQTIETPSALASELTFIDVEGGVVEIGYRGKDFCFDNELPNHKKFLIPYAIASRLVTNAEYLEFIEAGGYKEPCWWLADGWDCVLKNNWQAPLYWQNQNNEWHIFSLHGLIPLSPTEPVSHISFYEADAYARWRGARLASEEEWEHFVVTTGLTPNGNFMEKGLHHPEPASTQNSLQPQQFFGDLWEWTASPYTPYPGFRPLKGALGEYNGKFMTNQMVLRGGCCATPKSHIRTSYRNFFQPEKRWQFSGIRLARTN</sequence>
<evidence type="ECO:0000256" key="2">
    <source>
        <dbReference type="ARBA" id="ARBA00023004"/>
    </source>
</evidence>
<dbReference type="RefSeq" id="WP_058505536.1">
    <property type="nucleotide sequence ID" value="NZ_CAAAIF010000004.1"/>
</dbReference>
<comment type="caution">
    <text evidence="6">The sequence shown here is derived from an EMBL/GenBank/DDBJ whole genome shotgun (WGS) entry which is preliminary data.</text>
</comment>
<dbReference type="PANTHER" id="PTHR23150:SF36">
    <property type="entry name" value="HERCYNINE OXYGENASE"/>
    <property type="match status" value="1"/>
</dbReference>
<dbReference type="STRING" id="45070.Lnau_2548"/>
<dbReference type="OrthoDB" id="9768004at2"/>
<dbReference type="Gene3D" id="3.90.1580.10">
    <property type="entry name" value="paralog of FGE (formylglycine-generating enzyme)"/>
    <property type="match status" value="1"/>
</dbReference>
<evidence type="ECO:0000256" key="1">
    <source>
        <dbReference type="ARBA" id="ARBA00023002"/>
    </source>
</evidence>
<dbReference type="InterPro" id="IPR024775">
    <property type="entry name" value="DinB-like"/>
</dbReference>
<dbReference type="Pfam" id="PF12867">
    <property type="entry name" value="DinB_2"/>
    <property type="match status" value="1"/>
</dbReference>
<evidence type="ECO:0000259" key="4">
    <source>
        <dbReference type="Pfam" id="PF03781"/>
    </source>
</evidence>
<dbReference type="Pfam" id="PF03781">
    <property type="entry name" value="FGE-sulfatase"/>
    <property type="match status" value="1"/>
</dbReference>
<dbReference type="InterPro" id="IPR051043">
    <property type="entry name" value="Sulfatase_Mod_Factor_Kinase"/>
</dbReference>
<dbReference type="GO" id="GO:0008168">
    <property type="term" value="F:methyltransferase activity"/>
    <property type="evidence" value="ECO:0007669"/>
    <property type="project" value="UniProtKB-KW"/>
</dbReference>
<dbReference type="SUPFAM" id="SSF56436">
    <property type="entry name" value="C-type lectin-like"/>
    <property type="match status" value="1"/>
</dbReference>
<dbReference type="Proteomes" id="UP000054725">
    <property type="component" value="Unassembled WGS sequence"/>
</dbReference>
<organism evidence="6 7">
    <name type="scientific">Legionella nautarum</name>
    <dbReference type="NCBI Taxonomy" id="45070"/>
    <lineage>
        <taxon>Bacteria</taxon>
        <taxon>Pseudomonadati</taxon>
        <taxon>Pseudomonadota</taxon>
        <taxon>Gammaproteobacteria</taxon>
        <taxon>Legionellales</taxon>
        <taxon>Legionellaceae</taxon>
        <taxon>Legionella</taxon>
    </lineage>
</organism>
<dbReference type="GO" id="GO:0032259">
    <property type="term" value="P:methylation"/>
    <property type="evidence" value="ECO:0007669"/>
    <property type="project" value="UniProtKB-KW"/>
</dbReference>
<dbReference type="InterPro" id="IPR017806">
    <property type="entry name" value="EgtB"/>
</dbReference>
<dbReference type="InterPro" id="IPR016187">
    <property type="entry name" value="CTDL_fold"/>
</dbReference>
<name>A0A0W0WKP7_9GAMM</name>
<keyword evidence="1" id="KW-0560">Oxidoreductase</keyword>